<dbReference type="CDD" id="cd01029">
    <property type="entry name" value="TOPRIM_primases"/>
    <property type="match status" value="1"/>
</dbReference>
<evidence type="ECO:0000313" key="3">
    <source>
        <dbReference type="EMBL" id="KLV03537.1"/>
    </source>
</evidence>
<name>A0A0J1JMZ3_9GAMM</name>
<dbReference type="InterPro" id="IPR006171">
    <property type="entry name" value="TOPRIM_dom"/>
</dbReference>
<feature type="domain" description="DUF7146" evidence="2">
    <location>
        <begin position="61"/>
        <end position="153"/>
    </location>
</feature>
<dbReference type="InterPro" id="IPR055570">
    <property type="entry name" value="DUF7146"/>
</dbReference>
<dbReference type="STRING" id="1195763.ABT56_19100"/>
<dbReference type="PATRIC" id="fig|1195763.3.peg.4083"/>
<accession>A0A0J1JMZ3</accession>
<evidence type="ECO:0000259" key="2">
    <source>
        <dbReference type="Pfam" id="PF23639"/>
    </source>
</evidence>
<reference evidence="3 4" key="1">
    <citation type="submission" date="2015-05" db="EMBL/GenBank/DDBJ databases">
        <title>Photobacterium galathea sp. nov.</title>
        <authorList>
            <person name="Machado H."/>
            <person name="Gram L."/>
        </authorList>
    </citation>
    <scope>NUCLEOTIDE SEQUENCE [LARGE SCALE GENOMIC DNA]</scope>
    <source>
        <strain evidence="3 4">CGMCC 1.12159</strain>
    </source>
</reference>
<dbReference type="Proteomes" id="UP000036097">
    <property type="component" value="Unassembled WGS sequence"/>
</dbReference>
<protein>
    <submittedName>
        <fullName evidence="3">Uncharacterized protein</fullName>
    </submittedName>
</protein>
<dbReference type="InterPro" id="IPR034154">
    <property type="entry name" value="TOPRIM_DnaG/twinkle"/>
</dbReference>
<proteinExistence type="predicted"/>
<dbReference type="Pfam" id="PF13362">
    <property type="entry name" value="Toprim_3"/>
    <property type="match status" value="1"/>
</dbReference>
<organism evidence="3 4">
    <name type="scientific">Photobacterium aquae</name>
    <dbReference type="NCBI Taxonomy" id="1195763"/>
    <lineage>
        <taxon>Bacteria</taxon>
        <taxon>Pseudomonadati</taxon>
        <taxon>Pseudomonadota</taxon>
        <taxon>Gammaproteobacteria</taxon>
        <taxon>Vibrionales</taxon>
        <taxon>Vibrionaceae</taxon>
        <taxon>Photobacterium</taxon>
    </lineage>
</organism>
<feature type="domain" description="Toprim" evidence="1">
    <location>
        <begin position="187"/>
        <end position="283"/>
    </location>
</feature>
<gene>
    <name evidence="3" type="ORF">ABT56_19100</name>
</gene>
<sequence>MFAMNSDFKTVLNEVGKYLRVGKYKNIDNYTPPVQPTINFVAPQPRVNRVDLLKNKRKLISVFNQTFSIADPRSDLLVKYLRKRGIALTQLELIELGKNIRFHPNMAYQHEGVIFGYFPCMIAVVKKNGKGVSLHRTYLDHDGNKLDVSKWPYKKEPHNAKKIMYTCIDEKIGGSTIKLFNNGGTTLNIAEGIETALSVYRATGENIESGISSTWLLSFNPQPHIRVLNYWADNDINGVGINNAMKLAERLMEIRKDLYVQIFVPTANNRDRDWNDVLRETGTLEFNKLIIHPII</sequence>
<evidence type="ECO:0000313" key="4">
    <source>
        <dbReference type="Proteomes" id="UP000036097"/>
    </source>
</evidence>
<dbReference type="AlphaFoldDB" id="A0A0J1JMZ3"/>
<dbReference type="EMBL" id="LDOT01000032">
    <property type="protein sequence ID" value="KLV03537.1"/>
    <property type="molecule type" value="Genomic_DNA"/>
</dbReference>
<dbReference type="Pfam" id="PF23639">
    <property type="entry name" value="DUF7146"/>
    <property type="match status" value="1"/>
</dbReference>
<comment type="caution">
    <text evidence="3">The sequence shown here is derived from an EMBL/GenBank/DDBJ whole genome shotgun (WGS) entry which is preliminary data.</text>
</comment>
<keyword evidence="4" id="KW-1185">Reference proteome</keyword>
<evidence type="ECO:0000259" key="1">
    <source>
        <dbReference type="Pfam" id="PF13362"/>
    </source>
</evidence>